<keyword evidence="3" id="KW-1185">Reference proteome</keyword>
<dbReference type="Proteomes" id="UP000067399">
    <property type="component" value="Chromosome"/>
</dbReference>
<dbReference type="GO" id="GO:0016740">
    <property type="term" value="F:transferase activity"/>
    <property type="evidence" value="ECO:0007669"/>
    <property type="project" value="UniProtKB-KW"/>
</dbReference>
<reference evidence="2 3" key="2">
    <citation type="journal article" date="2016" name="ISME J.">
        <title>Heterogeneous composition of key metabolic gene clusters in a vent mussel symbiont population.</title>
        <authorList>
            <person name="Ikuta T."/>
            <person name="Takaki Y."/>
            <person name="Nagai Y."/>
            <person name="Shimamura S."/>
            <person name="Tsuda M."/>
            <person name="Kawagucci S."/>
            <person name="Aoki Y."/>
            <person name="Inoue K."/>
            <person name="Teruya M."/>
            <person name="Satou K."/>
            <person name="Teruya K."/>
            <person name="Shimoji M."/>
            <person name="Tamotsu H."/>
            <person name="Hirano T."/>
            <person name="Maruyama T."/>
            <person name="Yoshida T."/>
        </authorList>
    </citation>
    <scope>NUCLEOTIDE SEQUENCE [LARGE SCALE GENOMIC DNA]</scope>
    <source>
        <strain evidence="2 3">Myojin Knoll</strain>
    </source>
</reference>
<protein>
    <submittedName>
        <fullName evidence="2">Glycosyl transferase family 25</fullName>
    </submittedName>
</protein>
<dbReference type="InterPro" id="IPR002654">
    <property type="entry name" value="Glyco_trans_25"/>
</dbReference>
<evidence type="ECO:0000313" key="3">
    <source>
        <dbReference type="Proteomes" id="UP000067399"/>
    </source>
</evidence>
<feature type="domain" description="Glycosyl transferase family 25" evidence="1">
    <location>
        <begin position="12"/>
        <end position="189"/>
    </location>
</feature>
<accession>A0A0N7KBD1</accession>
<gene>
    <name evidence="2" type="ORF">BSEPE_0683</name>
</gene>
<proteinExistence type="predicted"/>
<dbReference type="Pfam" id="PF01755">
    <property type="entry name" value="Glyco_transf_25"/>
    <property type="match status" value="1"/>
</dbReference>
<reference evidence="2 3" key="1">
    <citation type="journal article" date="2000" name="Mar. Ecol. Prog. Ser.">
        <title>Phylogenetic characterization of endosymbionts in three hydrothermal vent mussels: influence on host distributions.</title>
        <authorList>
            <person name="Fujiwara Y."/>
            <person name="Takai K."/>
            <person name="Uematsu K."/>
            <person name="Tsuchida S."/>
            <person name="Hunt J.C."/>
            <person name="Hashimoto J."/>
        </authorList>
    </citation>
    <scope>NUCLEOTIDE SEQUENCE [LARGE SCALE GENOMIC DNA]</scope>
    <source>
        <strain evidence="2 3">Myojin Knoll</strain>
    </source>
</reference>
<evidence type="ECO:0000259" key="1">
    <source>
        <dbReference type="Pfam" id="PF01755"/>
    </source>
</evidence>
<dbReference type="STRING" id="1303921.BSEPE_0683"/>
<sequence length="264" mass="30691">MTLRDEGNMKKIKIFIMNPEKFQDRRKSLKNRLDKTKFEYEFMSINDEVDLTPDAIVKNHNSKKTIDSFGRDFTRGELASTLNHLLAYEKFIQSGNEIAVILEDDVAFDSKEFEVIVNSIIKIINTSKPQICQLTPVTSYLKNNAIEIGDKHKIASVIQSWGSQAYIINRPAAINIIKVNKKSWIIADDWERYNRYAGISLFGVIPPIAIASGVFDSNLEKDRSQSLRNHKTLKYVLSRWKHKINADMKKYFYYIPFRGYIRNR</sequence>
<dbReference type="CDD" id="cd06532">
    <property type="entry name" value="Glyco_transf_25"/>
    <property type="match status" value="1"/>
</dbReference>
<name>A0A0N7KBD1_9GAMM</name>
<evidence type="ECO:0000313" key="2">
    <source>
        <dbReference type="EMBL" id="BAS67679.1"/>
    </source>
</evidence>
<keyword evidence="2" id="KW-0808">Transferase</keyword>
<dbReference type="EMBL" id="AP013042">
    <property type="protein sequence ID" value="BAS67679.1"/>
    <property type="molecule type" value="Genomic_DNA"/>
</dbReference>
<dbReference type="KEGG" id="ebh:BSEPE_0683"/>
<dbReference type="AlphaFoldDB" id="A0A0N7KBD1"/>
<organism evidence="2 3">
    <name type="scientific">endosymbiont of Bathymodiolus septemdierum str. Myojin knoll</name>
    <dbReference type="NCBI Taxonomy" id="1303921"/>
    <lineage>
        <taxon>Bacteria</taxon>
        <taxon>Pseudomonadati</taxon>
        <taxon>Pseudomonadota</taxon>
        <taxon>Gammaproteobacteria</taxon>
        <taxon>sulfur-oxidizing symbionts</taxon>
    </lineage>
</organism>